<protein>
    <submittedName>
        <fullName evidence="2">Uncharacterized protein</fullName>
    </submittedName>
</protein>
<dbReference type="Proteomes" id="UP001454036">
    <property type="component" value="Unassembled WGS sequence"/>
</dbReference>
<evidence type="ECO:0000313" key="3">
    <source>
        <dbReference type="Proteomes" id="UP001454036"/>
    </source>
</evidence>
<evidence type="ECO:0000256" key="1">
    <source>
        <dbReference type="SAM" id="MobiDB-lite"/>
    </source>
</evidence>
<sequence length="128" mass="15133">MSRSSLEALAMADANYNECGMSIQELERQEMVTPPHLLADEENDNFKNYWRHDNTPHHDEESHNLEDEKEVINNGFDVECDYNDEGEEVDVENKTDYYSGFWNSLEKKSMANKLCEMLKYLLPHYKYN</sequence>
<name>A0AAV3RK23_LITER</name>
<dbReference type="AlphaFoldDB" id="A0AAV3RK23"/>
<accession>A0AAV3RK23</accession>
<feature type="compositionally biased region" description="Basic and acidic residues" evidence="1">
    <location>
        <begin position="50"/>
        <end position="66"/>
    </location>
</feature>
<comment type="caution">
    <text evidence="2">The sequence shown here is derived from an EMBL/GenBank/DDBJ whole genome shotgun (WGS) entry which is preliminary data.</text>
</comment>
<organism evidence="2 3">
    <name type="scientific">Lithospermum erythrorhizon</name>
    <name type="common">Purple gromwell</name>
    <name type="synonym">Lithospermum officinale var. erythrorhizon</name>
    <dbReference type="NCBI Taxonomy" id="34254"/>
    <lineage>
        <taxon>Eukaryota</taxon>
        <taxon>Viridiplantae</taxon>
        <taxon>Streptophyta</taxon>
        <taxon>Embryophyta</taxon>
        <taxon>Tracheophyta</taxon>
        <taxon>Spermatophyta</taxon>
        <taxon>Magnoliopsida</taxon>
        <taxon>eudicotyledons</taxon>
        <taxon>Gunneridae</taxon>
        <taxon>Pentapetalae</taxon>
        <taxon>asterids</taxon>
        <taxon>lamiids</taxon>
        <taxon>Boraginales</taxon>
        <taxon>Boraginaceae</taxon>
        <taxon>Boraginoideae</taxon>
        <taxon>Lithospermeae</taxon>
        <taxon>Lithospermum</taxon>
    </lineage>
</organism>
<evidence type="ECO:0000313" key="2">
    <source>
        <dbReference type="EMBL" id="GAA0176408.1"/>
    </source>
</evidence>
<keyword evidence="3" id="KW-1185">Reference proteome</keyword>
<reference evidence="2 3" key="1">
    <citation type="submission" date="2024-01" db="EMBL/GenBank/DDBJ databases">
        <title>The complete chloroplast genome sequence of Lithospermum erythrorhizon: insights into the phylogenetic relationship among Boraginaceae species and the maternal lineages of purple gromwells.</title>
        <authorList>
            <person name="Okada T."/>
            <person name="Watanabe K."/>
        </authorList>
    </citation>
    <scope>NUCLEOTIDE SEQUENCE [LARGE SCALE GENOMIC DNA]</scope>
</reference>
<proteinExistence type="predicted"/>
<gene>
    <name evidence="2" type="ORF">LIER_42069</name>
</gene>
<dbReference type="EMBL" id="BAABME010027986">
    <property type="protein sequence ID" value="GAA0176408.1"/>
    <property type="molecule type" value="Genomic_DNA"/>
</dbReference>
<feature type="region of interest" description="Disordered" evidence="1">
    <location>
        <begin position="47"/>
        <end position="66"/>
    </location>
</feature>